<organism evidence="2">
    <name type="scientific">Sesamum angustifolium</name>
    <dbReference type="NCBI Taxonomy" id="2727405"/>
    <lineage>
        <taxon>Eukaryota</taxon>
        <taxon>Viridiplantae</taxon>
        <taxon>Streptophyta</taxon>
        <taxon>Embryophyta</taxon>
        <taxon>Tracheophyta</taxon>
        <taxon>Spermatophyta</taxon>
        <taxon>Magnoliopsida</taxon>
        <taxon>eudicotyledons</taxon>
        <taxon>Gunneridae</taxon>
        <taxon>Pentapetalae</taxon>
        <taxon>asterids</taxon>
        <taxon>lamiids</taxon>
        <taxon>Lamiales</taxon>
        <taxon>Pedaliaceae</taxon>
        <taxon>Sesamum</taxon>
    </lineage>
</organism>
<comment type="caution">
    <text evidence="2">The sequence shown here is derived from an EMBL/GenBank/DDBJ whole genome shotgun (WGS) entry which is preliminary data.</text>
</comment>
<reference evidence="2" key="2">
    <citation type="journal article" date="2024" name="Plant">
        <title>Genomic evolution and insights into agronomic trait innovations of Sesamum species.</title>
        <authorList>
            <person name="Miao H."/>
            <person name="Wang L."/>
            <person name="Qu L."/>
            <person name="Liu H."/>
            <person name="Sun Y."/>
            <person name="Le M."/>
            <person name="Wang Q."/>
            <person name="Wei S."/>
            <person name="Zheng Y."/>
            <person name="Lin W."/>
            <person name="Duan Y."/>
            <person name="Cao H."/>
            <person name="Xiong S."/>
            <person name="Wang X."/>
            <person name="Wei L."/>
            <person name="Li C."/>
            <person name="Ma Q."/>
            <person name="Ju M."/>
            <person name="Zhao R."/>
            <person name="Li G."/>
            <person name="Mu C."/>
            <person name="Tian Q."/>
            <person name="Mei H."/>
            <person name="Zhang T."/>
            <person name="Gao T."/>
            <person name="Zhang H."/>
        </authorList>
    </citation>
    <scope>NUCLEOTIDE SEQUENCE</scope>
    <source>
        <strain evidence="2">G01</strain>
    </source>
</reference>
<dbReference type="EMBL" id="JACGWK010000005">
    <property type="protein sequence ID" value="KAL0353007.1"/>
    <property type="molecule type" value="Genomic_DNA"/>
</dbReference>
<name>A0AAW2PDF0_9LAMI</name>
<accession>A0AAW2PDF0</accession>
<dbReference type="AlphaFoldDB" id="A0AAW2PDF0"/>
<proteinExistence type="predicted"/>
<feature type="region of interest" description="Disordered" evidence="1">
    <location>
        <begin position="28"/>
        <end position="55"/>
    </location>
</feature>
<reference evidence="2" key="1">
    <citation type="submission" date="2020-06" db="EMBL/GenBank/DDBJ databases">
        <authorList>
            <person name="Li T."/>
            <person name="Hu X."/>
            <person name="Zhang T."/>
            <person name="Song X."/>
            <person name="Zhang H."/>
            <person name="Dai N."/>
            <person name="Sheng W."/>
            <person name="Hou X."/>
            <person name="Wei L."/>
        </authorList>
    </citation>
    <scope>NUCLEOTIDE SEQUENCE</scope>
    <source>
        <strain evidence="2">G01</strain>
        <tissue evidence="2">Leaf</tissue>
    </source>
</reference>
<protein>
    <submittedName>
        <fullName evidence="2">Uncharacterized protein</fullName>
    </submittedName>
</protein>
<evidence type="ECO:0000256" key="1">
    <source>
        <dbReference type="SAM" id="MobiDB-lite"/>
    </source>
</evidence>
<sequence length="55" mass="6148">MASNHGGLVAMQRGLDSRRILRELTLELSNTKQRSRMAMADPDRVAPQGPDPQHH</sequence>
<gene>
    <name evidence="2" type="ORF">Sangu_0882000</name>
</gene>
<evidence type="ECO:0000313" key="2">
    <source>
        <dbReference type="EMBL" id="KAL0353007.1"/>
    </source>
</evidence>